<keyword evidence="2 3" id="KW-0472">Membrane</keyword>
<gene>
    <name evidence="5" type="primary">motB_1</name>
    <name evidence="5" type="ORF">Pan44_42550</name>
</gene>
<comment type="subcellular location">
    <subcellularLocation>
        <location evidence="1">Membrane</location>
    </subcellularLocation>
</comment>
<dbReference type="KEGG" id="ccos:Pan44_42550"/>
<evidence type="ECO:0000256" key="1">
    <source>
        <dbReference type="ARBA" id="ARBA00004370"/>
    </source>
</evidence>
<organism evidence="5 6">
    <name type="scientific">Caulifigura coniformis</name>
    <dbReference type="NCBI Taxonomy" id="2527983"/>
    <lineage>
        <taxon>Bacteria</taxon>
        <taxon>Pseudomonadati</taxon>
        <taxon>Planctomycetota</taxon>
        <taxon>Planctomycetia</taxon>
        <taxon>Planctomycetales</taxon>
        <taxon>Planctomycetaceae</taxon>
        <taxon>Caulifigura</taxon>
    </lineage>
</organism>
<feature type="transmembrane region" description="Helical" evidence="3">
    <location>
        <begin position="12"/>
        <end position="30"/>
    </location>
</feature>
<sequence length="192" mass="21523">MAGKGGGAWKVAYADFVTAMMAFFLVMWLVTQDKKVKEAVARYFTDPVGFYQIGSTKNPSVSGAMFDSEVHGQVPGKKYQISGSGRGAHVDRGQGEVETTAVTDWIHSNPDQAAYWAQQAQRQREAASQSQMVKDKVITVEEATRIQLAKQIEREMLDQLPVEIDPLYRELVKTSMEYVDWRSVADHCLSRK</sequence>
<evidence type="ECO:0000256" key="3">
    <source>
        <dbReference type="SAM" id="Phobius"/>
    </source>
</evidence>
<name>A0A517SJ97_9PLAN</name>
<dbReference type="FunCoup" id="A0A517SJ97">
    <property type="interactions" value="169"/>
</dbReference>
<keyword evidence="6" id="KW-1185">Reference proteome</keyword>
<keyword evidence="3" id="KW-0812">Transmembrane</keyword>
<protein>
    <submittedName>
        <fullName evidence="5">Motility protein B</fullName>
    </submittedName>
</protein>
<evidence type="ECO:0000256" key="2">
    <source>
        <dbReference type="ARBA" id="ARBA00023136"/>
    </source>
</evidence>
<dbReference type="InParanoid" id="A0A517SJ97"/>
<dbReference type="Proteomes" id="UP000315700">
    <property type="component" value="Chromosome"/>
</dbReference>
<reference evidence="5 6" key="1">
    <citation type="submission" date="2019-02" db="EMBL/GenBank/DDBJ databases">
        <title>Deep-cultivation of Planctomycetes and their phenomic and genomic characterization uncovers novel biology.</title>
        <authorList>
            <person name="Wiegand S."/>
            <person name="Jogler M."/>
            <person name="Boedeker C."/>
            <person name="Pinto D."/>
            <person name="Vollmers J."/>
            <person name="Rivas-Marin E."/>
            <person name="Kohn T."/>
            <person name="Peeters S.H."/>
            <person name="Heuer A."/>
            <person name="Rast P."/>
            <person name="Oberbeckmann S."/>
            <person name="Bunk B."/>
            <person name="Jeske O."/>
            <person name="Meyerdierks A."/>
            <person name="Storesund J.E."/>
            <person name="Kallscheuer N."/>
            <person name="Luecker S."/>
            <person name="Lage O.M."/>
            <person name="Pohl T."/>
            <person name="Merkel B.J."/>
            <person name="Hornburger P."/>
            <person name="Mueller R.-W."/>
            <person name="Bruemmer F."/>
            <person name="Labrenz M."/>
            <person name="Spormann A.M."/>
            <person name="Op den Camp H."/>
            <person name="Overmann J."/>
            <person name="Amann R."/>
            <person name="Jetten M.S.M."/>
            <person name="Mascher T."/>
            <person name="Medema M.H."/>
            <person name="Devos D.P."/>
            <person name="Kaster A.-K."/>
            <person name="Ovreas L."/>
            <person name="Rohde M."/>
            <person name="Galperin M.Y."/>
            <person name="Jogler C."/>
        </authorList>
    </citation>
    <scope>NUCLEOTIDE SEQUENCE [LARGE SCALE GENOMIC DNA]</scope>
    <source>
        <strain evidence="5 6">Pan44</strain>
    </source>
</reference>
<accession>A0A517SJ97</accession>
<feature type="domain" description="Motility protein B-like N-terminal" evidence="4">
    <location>
        <begin position="4"/>
        <end position="47"/>
    </location>
</feature>
<evidence type="ECO:0000259" key="4">
    <source>
        <dbReference type="Pfam" id="PF13677"/>
    </source>
</evidence>
<dbReference type="AlphaFoldDB" id="A0A517SJ97"/>
<keyword evidence="3" id="KW-1133">Transmembrane helix</keyword>
<dbReference type="EMBL" id="CP036271">
    <property type="protein sequence ID" value="QDT56203.1"/>
    <property type="molecule type" value="Genomic_DNA"/>
</dbReference>
<proteinExistence type="predicted"/>
<dbReference type="InterPro" id="IPR025713">
    <property type="entry name" value="MotB-like_N_dom"/>
</dbReference>
<dbReference type="GO" id="GO:0016020">
    <property type="term" value="C:membrane"/>
    <property type="evidence" value="ECO:0007669"/>
    <property type="project" value="UniProtKB-SubCell"/>
</dbReference>
<dbReference type="Pfam" id="PF13677">
    <property type="entry name" value="MotB_plug"/>
    <property type="match status" value="1"/>
</dbReference>
<evidence type="ECO:0000313" key="5">
    <source>
        <dbReference type="EMBL" id="QDT56203.1"/>
    </source>
</evidence>
<dbReference type="RefSeq" id="WP_145033277.1">
    <property type="nucleotide sequence ID" value="NZ_CP036271.1"/>
</dbReference>
<evidence type="ECO:0000313" key="6">
    <source>
        <dbReference type="Proteomes" id="UP000315700"/>
    </source>
</evidence>
<dbReference type="OrthoDB" id="9815217at2"/>